<dbReference type="SMART" id="SM00304">
    <property type="entry name" value="HAMP"/>
    <property type="match status" value="1"/>
</dbReference>
<evidence type="ECO:0000313" key="11">
    <source>
        <dbReference type="EMBL" id="CUN21281.1"/>
    </source>
</evidence>
<sequence length="589" mass="67615">MKKNQGRKLPFFYHWKLSRKLLLLFLGVCVLPITVILGITMYRMVCSSIQMQLYTMDQNYDRVVQNFENIQERMERIASLIMVSDEVGDALRSNKQDSLVDELQRFDRLSDYTYQLEMSSDDISILYYIPDQFLISGSGNTCYRPESELTKWSVDAETMEQTAGDSWKVIQEKNRYGQRKSYLANFRVIWNTEQYTQRLGIVAVMIPVNTVKESMNNVMHMQSMYLLDEQGTVLVSGGNEQAQNLQMPKLQGTVSETHETNGAWMVRSGLLQEGGMTLVSLVPRDVLVQESGRIIREMLICYGIICALTFVLLQLGSRQFLGRVHRLDTTMEAVDQGILEPIDVPECRDELGRLILRYNGMVEQIQRLMEEQYILGKEKSEAQLHALQAQISPHFLYNTLDMMNWMAVKGETDNIRAVLSAMSRFYRMVLSRGAYIITIGEEIRMCQAYMEIQVLRKKNKLQFEVDVDEEIYPYLIPKITLQPILENAVLHGIDEKEGGRGTIRLSGRIQEDQIILEVQDDGVGMDPALLSEENLSEHSGKHYGLSNVRTRLWLFYEKNAELSCSSAPGLGTKITLRFPKKSDVEDTDE</sequence>
<evidence type="ECO:0000256" key="6">
    <source>
        <dbReference type="ARBA" id="ARBA00022777"/>
    </source>
</evidence>
<dbReference type="PANTHER" id="PTHR34220:SF7">
    <property type="entry name" value="SENSOR HISTIDINE KINASE YPDA"/>
    <property type="match status" value="1"/>
</dbReference>
<dbReference type="GeneID" id="97392563"/>
<dbReference type="InterPro" id="IPR005467">
    <property type="entry name" value="His_kinase_dom"/>
</dbReference>
<dbReference type="InterPro" id="IPR003594">
    <property type="entry name" value="HATPase_dom"/>
</dbReference>
<feature type="domain" description="Histidine kinase" evidence="9">
    <location>
        <begin position="481"/>
        <end position="582"/>
    </location>
</feature>
<dbReference type="AlphaFoldDB" id="A0A173V1V5"/>
<dbReference type="GO" id="GO:0000155">
    <property type="term" value="F:phosphorelay sensor kinase activity"/>
    <property type="evidence" value="ECO:0007669"/>
    <property type="project" value="InterPro"/>
</dbReference>
<dbReference type="STRING" id="39490.ERS852448_02447"/>
<dbReference type="GO" id="GO:0016020">
    <property type="term" value="C:membrane"/>
    <property type="evidence" value="ECO:0007669"/>
    <property type="project" value="UniProtKB-SubCell"/>
</dbReference>
<dbReference type="SUPFAM" id="SSF55874">
    <property type="entry name" value="ATPase domain of HSP90 chaperone/DNA topoisomerase II/histidine kinase"/>
    <property type="match status" value="1"/>
</dbReference>
<evidence type="ECO:0000256" key="3">
    <source>
        <dbReference type="ARBA" id="ARBA00012438"/>
    </source>
</evidence>
<feature type="transmembrane region" description="Helical" evidence="8">
    <location>
        <begin position="21"/>
        <end position="42"/>
    </location>
</feature>
<comment type="catalytic activity">
    <reaction evidence="1">
        <text>ATP + protein L-histidine = ADP + protein N-phospho-L-histidine.</text>
        <dbReference type="EC" id="2.7.13.3"/>
    </reaction>
</comment>
<evidence type="ECO:0000256" key="2">
    <source>
        <dbReference type="ARBA" id="ARBA00004370"/>
    </source>
</evidence>
<dbReference type="Gene3D" id="3.30.565.10">
    <property type="entry name" value="Histidine kinase-like ATPase, C-terminal domain"/>
    <property type="match status" value="1"/>
</dbReference>
<keyword evidence="7" id="KW-0902">Two-component regulatory system</keyword>
<dbReference type="PANTHER" id="PTHR34220">
    <property type="entry name" value="SENSOR HISTIDINE KINASE YPDA"/>
    <property type="match status" value="1"/>
</dbReference>
<keyword evidence="8" id="KW-0812">Transmembrane</keyword>
<dbReference type="InterPro" id="IPR003660">
    <property type="entry name" value="HAMP_dom"/>
</dbReference>
<evidence type="ECO:0000259" key="10">
    <source>
        <dbReference type="PROSITE" id="PS50885"/>
    </source>
</evidence>
<keyword evidence="8" id="KW-1133">Transmembrane helix</keyword>
<keyword evidence="4" id="KW-0597">Phosphoprotein</keyword>
<dbReference type="EC" id="2.7.13.3" evidence="3"/>
<evidence type="ECO:0000256" key="5">
    <source>
        <dbReference type="ARBA" id="ARBA00022679"/>
    </source>
</evidence>
<evidence type="ECO:0000256" key="8">
    <source>
        <dbReference type="SAM" id="Phobius"/>
    </source>
</evidence>
<organism evidence="11 12">
    <name type="scientific">Eubacterium ramulus</name>
    <dbReference type="NCBI Taxonomy" id="39490"/>
    <lineage>
        <taxon>Bacteria</taxon>
        <taxon>Bacillati</taxon>
        <taxon>Bacillota</taxon>
        <taxon>Clostridia</taxon>
        <taxon>Eubacteriales</taxon>
        <taxon>Eubacteriaceae</taxon>
        <taxon>Eubacterium</taxon>
    </lineage>
</organism>
<dbReference type="InterPro" id="IPR036890">
    <property type="entry name" value="HATPase_C_sf"/>
</dbReference>
<keyword evidence="8" id="KW-0472">Membrane</keyword>
<dbReference type="InterPro" id="IPR050640">
    <property type="entry name" value="Bact_2-comp_sensor_kinase"/>
</dbReference>
<dbReference type="PROSITE" id="PS50109">
    <property type="entry name" value="HIS_KIN"/>
    <property type="match status" value="1"/>
</dbReference>
<protein>
    <recommendedName>
        <fullName evidence="3">histidine kinase</fullName>
        <ecNumber evidence="3">2.7.13.3</ecNumber>
    </recommendedName>
</protein>
<dbReference type="Proteomes" id="UP000095492">
    <property type="component" value="Unassembled WGS sequence"/>
</dbReference>
<dbReference type="EMBL" id="CYYA01000020">
    <property type="protein sequence ID" value="CUN21281.1"/>
    <property type="molecule type" value="Genomic_DNA"/>
</dbReference>
<evidence type="ECO:0000313" key="12">
    <source>
        <dbReference type="Proteomes" id="UP000095492"/>
    </source>
</evidence>
<dbReference type="PROSITE" id="PS50885">
    <property type="entry name" value="HAMP"/>
    <property type="match status" value="1"/>
</dbReference>
<proteinExistence type="predicted"/>
<evidence type="ECO:0000256" key="1">
    <source>
        <dbReference type="ARBA" id="ARBA00000085"/>
    </source>
</evidence>
<dbReference type="Pfam" id="PF06580">
    <property type="entry name" value="His_kinase"/>
    <property type="match status" value="1"/>
</dbReference>
<feature type="domain" description="HAMP" evidence="10">
    <location>
        <begin position="318"/>
        <end position="370"/>
    </location>
</feature>
<keyword evidence="6 11" id="KW-0418">Kinase</keyword>
<dbReference type="InterPro" id="IPR010559">
    <property type="entry name" value="Sig_transdc_His_kin_internal"/>
</dbReference>
<evidence type="ECO:0000256" key="7">
    <source>
        <dbReference type="ARBA" id="ARBA00023012"/>
    </source>
</evidence>
<reference evidence="11 12" key="1">
    <citation type="submission" date="2015-09" db="EMBL/GenBank/DDBJ databases">
        <authorList>
            <consortium name="Pathogen Informatics"/>
        </authorList>
    </citation>
    <scope>NUCLEOTIDE SEQUENCE [LARGE SCALE GENOMIC DNA]</scope>
    <source>
        <strain evidence="11 12">2789STDY5608891</strain>
    </source>
</reference>
<dbReference type="Gene3D" id="6.10.340.10">
    <property type="match status" value="1"/>
</dbReference>
<keyword evidence="5 11" id="KW-0808">Transferase</keyword>
<comment type="subcellular location">
    <subcellularLocation>
        <location evidence="2">Membrane</location>
    </subcellularLocation>
</comment>
<evidence type="ECO:0000259" key="9">
    <source>
        <dbReference type="PROSITE" id="PS50109"/>
    </source>
</evidence>
<name>A0A173V1V5_EUBRA</name>
<dbReference type="SMART" id="SM00387">
    <property type="entry name" value="HATPase_c"/>
    <property type="match status" value="1"/>
</dbReference>
<dbReference type="RefSeq" id="WP_055290689.1">
    <property type="nucleotide sequence ID" value="NZ_CBCTYR010000012.1"/>
</dbReference>
<accession>A0A173V1V5</accession>
<dbReference type="OrthoDB" id="9809348at2"/>
<gene>
    <name evidence="11" type="primary">yehU_6</name>
    <name evidence="11" type="ORF">ERS852448_02447</name>
</gene>
<evidence type="ECO:0000256" key="4">
    <source>
        <dbReference type="ARBA" id="ARBA00022553"/>
    </source>
</evidence>
<dbReference type="Pfam" id="PF02518">
    <property type="entry name" value="HATPase_c"/>
    <property type="match status" value="1"/>
</dbReference>